<proteinExistence type="predicted"/>
<gene>
    <name evidence="1" type="ORF">METZ01_LOCUS456889</name>
</gene>
<dbReference type="AlphaFoldDB" id="A0A383AA11"/>
<dbReference type="EMBL" id="UINC01190064">
    <property type="protein sequence ID" value="SVE04035.1"/>
    <property type="molecule type" value="Genomic_DNA"/>
</dbReference>
<name>A0A383AA11_9ZZZZ</name>
<evidence type="ECO:0000313" key="1">
    <source>
        <dbReference type="EMBL" id="SVE04035.1"/>
    </source>
</evidence>
<accession>A0A383AA11</accession>
<reference evidence="1" key="1">
    <citation type="submission" date="2018-05" db="EMBL/GenBank/DDBJ databases">
        <authorList>
            <person name="Lanie J.A."/>
            <person name="Ng W.-L."/>
            <person name="Kazmierczak K.M."/>
            <person name="Andrzejewski T.M."/>
            <person name="Davidsen T.M."/>
            <person name="Wayne K.J."/>
            <person name="Tettelin H."/>
            <person name="Glass J.I."/>
            <person name="Rusch D."/>
            <person name="Podicherti R."/>
            <person name="Tsui H.-C.T."/>
            <person name="Winkler M.E."/>
        </authorList>
    </citation>
    <scope>NUCLEOTIDE SEQUENCE</scope>
</reference>
<organism evidence="1">
    <name type="scientific">marine metagenome</name>
    <dbReference type="NCBI Taxonomy" id="408172"/>
    <lineage>
        <taxon>unclassified sequences</taxon>
        <taxon>metagenomes</taxon>
        <taxon>ecological metagenomes</taxon>
    </lineage>
</organism>
<protein>
    <submittedName>
        <fullName evidence="1">Uncharacterized protein</fullName>
    </submittedName>
</protein>
<feature type="non-terminal residue" evidence="1">
    <location>
        <position position="1"/>
    </location>
</feature>
<sequence>AQENVKESEIEVRILSAYHGLDPLPPRATRLCGLPPAGGQDGMPVIFSVQINGDTVSPTAFAVEISSGEIVTPLCATLRPALESLEQRTVLLIGPFSPEDSLPVSVEIVEQLEDVDGNSLLGLRGEKVTALAAGPSLVFAERFAPNNSGLEGECPEQTAQAVQLTWEGGVTGPRGADLAEAQRTAVSVLLDNGNSVNPLSLADDDPDNHVIACIAETSPAVSVSVVAGFFHDPGDDANPETRINVISNRQ</sequence>